<accession>A0A0M0BRC8</accession>
<dbReference type="EMBL" id="LFWU01000114">
    <property type="protein sequence ID" value="KON30801.1"/>
    <property type="molecule type" value="Genomic_DNA"/>
</dbReference>
<evidence type="ECO:0000313" key="3">
    <source>
        <dbReference type="EMBL" id="KON30801.1"/>
    </source>
</evidence>
<feature type="transmembrane region" description="Helical" evidence="1">
    <location>
        <begin position="15"/>
        <end position="39"/>
    </location>
</feature>
<dbReference type="InterPro" id="IPR001107">
    <property type="entry name" value="Band_7"/>
</dbReference>
<dbReference type="PANTHER" id="PTHR23222">
    <property type="entry name" value="PROHIBITIN"/>
    <property type="match status" value="1"/>
</dbReference>
<keyword evidence="1" id="KW-0812">Transmembrane</keyword>
<dbReference type="Pfam" id="PF01145">
    <property type="entry name" value="Band_7"/>
    <property type="match status" value="1"/>
</dbReference>
<reference evidence="3 4" key="1">
    <citation type="submission" date="2015-06" db="EMBL/GenBank/DDBJ databases">
        <title>New insights into the roles of widespread benthic archaea in carbon and nitrogen cycling.</title>
        <authorList>
            <person name="Lazar C.S."/>
            <person name="Baker B.J."/>
            <person name="Seitz K.W."/>
            <person name="Hyde A.S."/>
            <person name="Dick G.J."/>
            <person name="Hinrichs K.-U."/>
            <person name="Teske A.P."/>
        </authorList>
    </citation>
    <scope>NUCLEOTIDE SEQUENCE [LARGE SCALE GENOMIC DNA]</scope>
    <source>
        <strain evidence="3">SG8-32-1</strain>
    </source>
</reference>
<comment type="caution">
    <text evidence="3">The sequence shown here is derived from an EMBL/GenBank/DDBJ whole genome shotgun (WGS) entry which is preliminary data.</text>
</comment>
<dbReference type="InterPro" id="IPR036013">
    <property type="entry name" value="Band_7/SPFH_dom_sf"/>
</dbReference>
<dbReference type="PANTHER" id="PTHR23222:SF0">
    <property type="entry name" value="PROHIBITIN 1"/>
    <property type="match status" value="1"/>
</dbReference>
<dbReference type="Gene3D" id="3.30.479.30">
    <property type="entry name" value="Band 7 domain"/>
    <property type="match status" value="1"/>
</dbReference>
<evidence type="ECO:0000259" key="2">
    <source>
        <dbReference type="Pfam" id="PF01145"/>
    </source>
</evidence>
<feature type="domain" description="Band 7" evidence="2">
    <location>
        <begin position="41"/>
        <end position="228"/>
    </location>
</feature>
<protein>
    <recommendedName>
        <fullName evidence="2">Band 7 domain-containing protein</fullName>
    </recommendedName>
</protein>
<dbReference type="AlphaFoldDB" id="A0A0M0BRC8"/>
<evidence type="ECO:0000256" key="1">
    <source>
        <dbReference type="SAM" id="Phobius"/>
    </source>
</evidence>
<proteinExistence type="predicted"/>
<gene>
    <name evidence="3" type="ORF">AC477_04635</name>
</gene>
<evidence type="ECO:0000313" key="4">
    <source>
        <dbReference type="Proteomes" id="UP000037237"/>
    </source>
</evidence>
<keyword evidence="1" id="KW-0472">Membrane</keyword>
<name>A0A0M0BRC8_9ARCH</name>
<dbReference type="GO" id="GO:0016020">
    <property type="term" value="C:membrane"/>
    <property type="evidence" value="ECO:0007669"/>
    <property type="project" value="InterPro"/>
</dbReference>
<dbReference type="InterPro" id="IPR000163">
    <property type="entry name" value="Prohibitin"/>
</dbReference>
<dbReference type="Proteomes" id="UP000037237">
    <property type="component" value="Unassembled WGS sequence"/>
</dbReference>
<organism evidence="3 4">
    <name type="scientific">miscellaneous Crenarchaeota group-1 archaeon SG8-32-1</name>
    <dbReference type="NCBI Taxonomy" id="1685124"/>
    <lineage>
        <taxon>Archaea</taxon>
        <taxon>Candidatus Bathyarchaeota</taxon>
        <taxon>MCG-1</taxon>
    </lineage>
</organism>
<keyword evidence="1" id="KW-1133">Transmembrane helix</keyword>
<sequence length="318" mass="35060">MNVEYDNRLPINPKIAIILVSIVIVLGIFITVFFLTMWVNVPVGNAVLMVDPVGGSIGNPILGPTWATKAPWVTPVQIKVSVDTIGMWGSGGDPTADFPTVYSFSRDQLEMGIDIMIRWRLDSSKVKVLYENLPQKNWKNDIIASIAREQVRIVTKDFSTIETIERRDFVAQTMRDAIWNKLSSSAPLAGAIIDFEFELRNIAYPARYTSSIEDKLVSEQQKIQADFQRQIVVINATAYAEKITIEAAANANATIIEANATREAIELVLEAAGADPGNETRIAELYLVVQTLQNIAPDIDMLIMAPDGTPILLPSPSS</sequence>